<dbReference type="EMBL" id="CAJNDS010000360">
    <property type="protein sequence ID" value="CAE7197694.1"/>
    <property type="molecule type" value="Genomic_DNA"/>
</dbReference>
<dbReference type="Proteomes" id="UP000604046">
    <property type="component" value="Unassembled WGS sequence"/>
</dbReference>
<proteinExistence type="predicted"/>
<name>A0A812J2S8_9DINO</name>
<protein>
    <submittedName>
        <fullName evidence="1">Uncharacterized protein</fullName>
    </submittedName>
</protein>
<dbReference type="AlphaFoldDB" id="A0A812J2S8"/>
<organism evidence="1 2">
    <name type="scientific">Symbiodinium natans</name>
    <dbReference type="NCBI Taxonomy" id="878477"/>
    <lineage>
        <taxon>Eukaryota</taxon>
        <taxon>Sar</taxon>
        <taxon>Alveolata</taxon>
        <taxon>Dinophyceae</taxon>
        <taxon>Suessiales</taxon>
        <taxon>Symbiodiniaceae</taxon>
        <taxon>Symbiodinium</taxon>
    </lineage>
</organism>
<gene>
    <name evidence="1" type="ORF">SNAT2548_LOCUS5629</name>
</gene>
<sequence>MKFPPAPTAAVVCTQAPPAKTSSDLLLHIARARRGIAAFVLCCLAGLPPPSSAGAVSTNFPLRFGEREAPSAICGEAGQVMAIVAPGRRHPHQTEAIEATDVACDGACFGTSYDLDSYSTR</sequence>
<comment type="caution">
    <text evidence="1">The sequence shown here is derived from an EMBL/GenBank/DDBJ whole genome shotgun (WGS) entry which is preliminary data.</text>
</comment>
<evidence type="ECO:0000313" key="1">
    <source>
        <dbReference type="EMBL" id="CAE7197694.1"/>
    </source>
</evidence>
<reference evidence="1" key="1">
    <citation type="submission" date="2021-02" db="EMBL/GenBank/DDBJ databases">
        <authorList>
            <person name="Dougan E. K."/>
            <person name="Rhodes N."/>
            <person name="Thang M."/>
            <person name="Chan C."/>
        </authorList>
    </citation>
    <scope>NUCLEOTIDE SEQUENCE</scope>
</reference>
<evidence type="ECO:0000313" key="2">
    <source>
        <dbReference type="Proteomes" id="UP000604046"/>
    </source>
</evidence>
<keyword evidence="2" id="KW-1185">Reference proteome</keyword>
<accession>A0A812J2S8</accession>